<dbReference type="AlphaFoldDB" id="A0A3N0G856"/>
<dbReference type="Proteomes" id="UP000276061">
    <property type="component" value="Unassembled WGS sequence"/>
</dbReference>
<proteinExistence type="predicted"/>
<dbReference type="OrthoDB" id="2988617at2"/>
<sequence length="166" mass="18852">MKIRLEHQYIGAAIMQIAEHDQFTAINSIDINGRKVNNAFFINNHCVIFCKYATEHNVNGEYVFTFNKDHIEQIEDITEQKSVEIYICLVCVGASEICCLSKNQYENLISNRKKSKGNEEEKYNILVTATAGKSLSAYVNAAGKKMEYAGKPIKISRNSFPDIIFK</sequence>
<accession>A0A3N0G856</accession>
<evidence type="ECO:0000313" key="1">
    <source>
        <dbReference type="EMBL" id="RNM08617.1"/>
    </source>
</evidence>
<name>A0A3N0G856_9GAMM</name>
<dbReference type="EMBL" id="RJLR01000008">
    <property type="protein sequence ID" value="RNM08617.1"/>
    <property type="molecule type" value="Genomic_DNA"/>
</dbReference>
<dbReference type="RefSeq" id="WP_123252133.1">
    <property type="nucleotide sequence ID" value="NZ_RJLR01000008.1"/>
</dbReference>
<protein>
    <submittedName>
        <fullName evidence="1">Uncharacterized protein</fullName>
    </submittedName>
</protein>
<reference evidence="1 2" key="1">
    <citation type="submission" date="2018-11" db="EMBL/GenBank/DDBJ databases">
        <title>Characterization of surface water Dickeya isolates.</title>
        <authorList>
            <person name="Van Gijsegem F."/>
            <person name="Pedron J."/>
        </authorList>
    </citation>
    <scope>NUCLEOTIDE SEQUENCE [LARGE SCALE GENOMIC DNA]</scope>
    <source>
        <strain evidence="1 2">FVG1-MFV-O17</strain>
    </source>
</reference>
<organism evidence="1 2">
    <name type="scientific">Dickeya undicola</name>
    <dbReference type="NCBI Taxonomy" id="1577887"/>
    <lineage>
        <taxon>Bacteria</taxon>
        <taxon>Pseudomonadati</taxon>
        <taxon>Pseudomonadota</taxon>
        <taxon>Gammaproteobacteria</taxon>
        <taxon>Enterobacterales</taxon>
        <taxon>Pectobacteriaceae</taxon>
        <taxon>Dickeya</taxon>
    </lineage>
</organism>
<gene>
    <name evidence="1" type="ORF">EF878_04655</name>
</gene>
<evidence type="ECO:0000313" key="2">
    <source>
        <dbReference type="Proteomes" id="UP000276061"/>
    </source>
</evidence>
<comment type="caution">
    <text evidence="1">The sequence shown here is derived from an EMBL/GenBank/DDBJ whole genome shotgun (WGS) entry which is preliminary data.</text>
</comment>